<dbReference type="PROSITE" id="PS50928">
    <property type="entry name" value="ABC_TM1"/>
    <property type="match status" value="2"/>
</dbReference>
<reference evidence="8" key="1">
    <citation type="submission" date="2018-12" db="EMBL/GenBank/DDBJ databases">
        <title>Dusodibacter welbiota gen. nov., sp. nov., isolated from human faeces and emended description of the Oscillibacter genus.</title>
        <authorList>
            <person name="Le Roy T."/>
            <person name="Van der Smissen P."/>
            <person name="Delzenne N."/>
            <person name="Muccioli G."/>
            <person name="Collet J.F."/>
            <person name="Cani P.D."/>
        </authorList>
    </citation>
    <scope>NUCLEOTIDE SEQUENCE [LARGE SCALE GENOMIC DNA]</scope>
    <source>
        <strain evidence="8">J115</strain>
    </source>
</reference>
<keyword evidence="2 5" id="KW-0812">Transmembrane</keyword>
<feature type="transmembrane region" description="Helical" evidence="5">
    <location>
        <begin position="245"/>
        <end position="265"/>
    </location>
</feature>
<accession>A0A4D7APZ4</accession>
<dbReference type="InterPro" id="IPR035906">
    <property type="entry name" value="MetI-like_sf"/>
</dbReference>
<gene>
    <name evidence="7" type="ORF">EIO64_11340</name>
</gene>
<dbReference type="PANTHER" id="PTHR43496">
    <property type="entry name" value="PROTEIN LPLB"/>
    <property type="match status" value="1"/>
</dbReference>
<evidence type="ECO:0000256" key="2">
    <source>
        <dbReference type="ARBA" id="ARBA00022692"/>
    </source>
</evidence>
<feature type="transmembrane region" description="Helical" evidence="5">
    <location>
        <begin position="21"/>
        <end position="43"/>
    </location>
</feature>
<sequence>MVAGTSARESVKEMKRLKNEPLLLLVIIAIILFVGIFVIYPVVKVILFPDGGTYLELFNRPRWLTAIKNSLFMTLVSTISCTAVAFLFAYVIARLDVPCKGLFRFITLLPIVSPPFIVALSYILLFGVQGIITKGLLGLHVDIYGRLGLWIVQTVTFFPYAYSVIYGVMKGISTNLEYAAYNMGATRWQVFRDVFWPLCRPGVAGGALIAAINVLTDFGNPIMIGGDLALLPTEAYMQINGWYDMSTASVLAVALLIPAVALFLVNRFWVGRRSYVTITGKEISLNPFPVPKWVKWTLFTLTMLISLFVLLVYGTLFYGAFTKTWGYDWSFTWENLQYVFLKGEQIWNSIKYGLLASLGAALLAMVLAYIVQKKQVGLNKFLDFLAILPGAIPGMFLGIGFVLAFNGGWLSLTGTGAIMVLALLFWNLPTCYSAATAGLQQIGASVEDAALNLGANSFRSFKDVIIPLLKAPFLSGFVLSFLRSVTCLSVVIFLYAPSTTVGTISVMVLVQSGQWGEAAAFTVVLITIAFTVLRLAQWLLGRQGIKLEL</sequence>
<evidence type="ECO:0000256" key="4">
    <source>
        <dbReference type="ARBA" id="ARBA00023136"/>
    </source>
</evidence>
<dbReference type="PANTHER" id="PTHR43496:SF1">
    <property type="entry name" value="POLYGALACTURONAN_RHAMNOGALACTURONAN TRANSPORT SYSTEM PERMEASE PROTEIN YTEP"/>
    <property type="match status" value="1"/>
</dbReference>
<feature type="transmembrane region" description="Helical" evidence="5">
    <location>
        <begin position="71"/>
        <end position="93"/>
    </location>
</feature>
<feature type="domain" description="ABC transmembrane type-1" evidence="6">
    <location>
        <begin position="67"/>
        <end position="266"/>
    </location>
</feature>
<dbReference type="Pfam" id="PF00528">
    <property type="entry name" value="BPD_transp_1"/>
    <property type="match status" value="2"/>
</dbReference>
<feature type="transmembrane region" description="Helical" evidence="5">
    <location>
        <begin position="105"/>
        <end position="127"/>
    </location>
</feature>
<dbReference type="RefSeq" id="WP_025544009.1">
    <property type="nucleotide sequence ID" value="NZ_CP034413.3"/>
</dbReference>
<evidence type="ECO:0000256" key="3">
    <source>
        <dbReference type="ARBA" id="ARBA00022989"/>
    </source>
</evidence>
<feature type="domain" description="ABC transmembrane type-1" evidence="6">
    <location>
        <begin position="346"/>
        <end position="536"/>
    </location>
</feature>
<keyword evidence="4 5" id="KW-0472">Membrane</keyword>
<dbReference type="EMBL" id="CP034413">
    <property type="protein sequence ID" value="QCI59738.1"/>
    <property type="molecule type" value="Genomic_DNA"/>
</dbReference>
<evidence type="ECO:0000313" key="8">
    <source>
        <dbReference type="Proteomes" id="UP000298642"/>
    </source>
</evidence>
<dbReference type="Proteomes" id="UP000298642">
    <property type="component" value="Chromosome"/>
</dbReference>
<dbReference type="KEGG" id="obj:EIO64_11340"/>
<protein>
    <submittedName>
        <fullName evidence="7">Iron ABC transporter permease</fullName>
    </submittedName>
</protein>
<evidence type="ECO:0000256" key="5">
    <source>
        <dbReference type="RuleBase" id="RU363032"/>
    </source>
</evidence>
<dbReference type="Gene3D" id="1.10.3720.10">
    <property type="entry name" value="MetI-like"/>
    <property type="match status" value="2"/>
</dbReference>
<feature type="transmembrane region" description="Helical" evidence="5">
    <location>
        <begin position="350"/>
        <end position="370"/>
    </location>
</feature>
<keyword evidence="5" id="KW-0813">Transport</keyword>
<dbReference type="AlphaFoldDB" id="A0A4D7APZ4"/>
<evidence type="ECO:0000259" key="6">
    <source>
        <dbReference type="PROSITE" id="PS50928"/>
    </source>
</evidence>
<dbReference type="CDD" id="cd06261">
    <property type="entry name" value="TM_PBP2"/>
    <property type="match status" value="2"/>
</dbReference>
<keyword evidence="8" id="KW-1185">Reference proteome</keyword>
<name>A0A4D7APZ4_9FIRM</name>
<comment type="subcellular location">
    <subcellularLocation>
        <location evidence="5">Cell membrane</location>
        <topology evidence="5">Multi-pass membrane protein</topology>
    </subcellularLocation>
    <subcellularLocation>
        <location evidence="1">Membrane</location>
        <topology evidence="1">Multi-pass membrane protein</topology>
    </subcellularLocation>
</comment>
<dbReference type="InterPro" id="IPR000515">
    <property type="entry name" value="MetI-like"/>
</dbReference>
<evidence type="ECO:0000313" key="7">
    <source>
        <dbReference type="EMBL" id="QCI59738.1"/>
    </source>
</evidence>
<keyword evidence="3 5" id="KW-1133">Transmembrane helix</keyword>
<feature type="transmembrane region" description="Helical" evidence="5">
    <location>
        <begin position="471"/>
        <end position="495"/>
    </location>
</feature>
<dbReference type="GO" id="GO:0055085">
    <property type="term" value="P:transmembrane transport"/>
    <property type="evidence" value="ECO:0007669"/>
    <property type="project" value="InterPro"/>
</dbReference>
<feature type="transmembrane region" description="Helical" evidence="5">
    <location>
        <begin position="515"/>
        <end position="536"/>
    </location>
</feature>
<feature type="transmembrane region" description="Helical" evidence="5">
    <location>
        <begin position="382"/>
        <end position="403"/>
    </location>
</feature>
<evidence type="ECO:0000256" key="1">
    <source>
        <dbReference type="ARBA" id="ARBA00004141"/>
    </source>
</evidence>
<comment type="similarity">
    <text evidence="5">Belongs to the binding-protein-dependent transport system permease family.</text>
</comment>
<proteinExistence type="inferred from homology"/>
<dbReference type="GeneID" id="89520397"/>
<organism evidence="7 8">
    <name type="scientific">Dysosmobacter welbionis</name>
    <dbReference type="NCBI Taxonomy" id="2093857"/>
    <lineage>
        <taxon>Bacteria</taxon>
        <taxon>Bacillati</taxon>
        <taxon>Bacillota</taxon>
        <taxon>Clostridia</taxon>
        <taxon>Eubacteriales</taxon>
        <taxon>Oscillospiraceae</taxon>
        <taxon>Dysosmobacter</taxon>
    </lineage>
</organism>
<feature type="transmembrane region" description="Helical" evidence="5">
    <location>
        <begin position="298"/>
        <end position="321"/>
    </location>
</feature>
<feature type="transmembrane region" description="Helical" evidence="5">
    <location>
        <begin position="409"/>
        <end position="428"/>
    </location>
</feature>
<dbReference type="GO" id="GO:0005886">
    <property type="term" value="C:plasma membrane"/>
    <property type="evidence" value="ECO:0007669"/>
    <property type="project" value="UniProtKB-SubCell"/>
</dbReference>
<dbReference type="SUPFAM" id="SSF161098">
    <property type="entry name" value="MetI-like"/>
    <property type="match status" value="2"/>
</dbReference>
<feature type="transmembrane region" description="Helical" evidence="5">
    <location>
        <begin position="147"/>
        <end position="169"/>
    </location>
</feature>